<dbReference type="GO" id="GO:0005886">
    <property type="term" value="C:plasma membrane"/>
    <property type="evidence" value="ECO:0007669"/>
    <property type="project" value="UniProtKB-SubCell"/>
</dbReference>
<evidence type="ECO:0000256" key="2">
    <source>
        <dbReference type="ARBA" id="ARBA00022448"/>
    </source>
</evidence>
<dbReference type="RefSeq" id="WP_051412780.1">
    <property type="nucleotide sequence ID" value="NZ_CP023173.1"/>
</dbReference>
<keyword evidence="10 13" id="KW-0472">Membrane</keyword>
<dbReference type="Pfam" id="PF00367">
    <property type="entry name" value="PTS_EIIB"/>
    <property type="match status" value="1"/>
</dbReference>
<feature type="transmembrane region" description="Helical" evidence="13">
    <location>
        <begin position="204"/>
        <end position="224"/>
    </location>
</feature>
<dbReference type="PANTHER" id="PTHR30009:SF4">
    <property type="entry name" value="PTS SYSTEM N-ACETYLGLUCOSAMINE-SPECIFIC EIICBA COMPONENT"/>
    <property type="match status" value="1"/>
</dbReference>
<dbReference type="AlphaFoldDB" id="A0A249SPC3"/>
<evidence type="ECO:0000313" key="17">
    <source>
        <dbReference type="Proteomes" id="UP000232229"/>
    </source>
</evidence>
<dbReference type="InterPro" id="IPR001996">
    <property type="entry name" value="PTS_IIB_1"/>
</dbReference>
<evidence type="ECO:0000256" key="8">
    <source>
        <dbReference type="ARBA" id="ARBA00022777"/>
    </source>
</evidence>
<evidence type="ECO:0000256" key="10">
    <source>
        <dbReference type="ARBA" id="ARBA00023136"/>
    </source>
</evidence>
<keyword evidence="5" id="KW-0808">Transferase</keyword>
<evidence type="ECO:0000256" key="13">
    <source>
        <dbReference type="SAM" id="Phobius"/>
    </source>
</evidence>
<feature type="transmembrane region" description="Helical" evidence="13">
    <location>
        <begin position="359"/>
        <end position="378"/>
    </location>
</feature>
<feature type="domain" description="PTS EIIC type-1" evidence="15">
    <location>
        <begin position="31"/>
        <end position="509"/>
    </location>
</feature>
<organism evidence="16 17">
    <name type="scientific">Mesoplasma chauliocola</name>
    <dbReference type="NCBI Taxonomy" id="216427"/>
    <lineage>
        <taxon>Bacteria</taxon>
        <taxon>Bacillati</taxon>
        <taxon>Mycoplasmatota</taxon>
        <taxon>Mollicutes</taxon>
        <taxon>Entomoplasmatales</taxon>
        <taxon>Entomoplasmataceae</taxon>
        <taxon>Mesoplasma</taxon>
    </lineage>
</organism>
<keyword evidence="9 13" id="KW-1133">Transmembrane helix</keyword>
<dbReference type="GO" id="GO:0009401">
    <property type="term" value="P:phosphoenolpyruvate-dependent sugar phosphotransferase system"/>
    <property type="evidence" value="ECO:0007669"/>
    <property type="project" value="UniProtKB-KW"/>
</dbReference>
<feature type="transmembrane region" description="Helical" evidence="13">
    <location>
        <begin position="97"/>
        <end position="115"/>
    </location>
</feature>
<keyword evidence="3" id="KW-1003">Cell membrane</keyword>
<dbReference type="InterPro" id="IPR050429">
    <property type="entry name" value="PTS_Glucose_EIICBA"/>
</dbReference>
<dbReference type="EMBL" id="CP023173">
    <property type="protein sequence ID" value="ASZ09439.1"/>
    <property type="molecule type" value="Genomic_DNA"/>
</dbReference>
<dbReference type="InterPro" id="IPR013013">
    <property type="entry name" value="PTS_EIIC_1"/>
</dbReference>
<feature type="transmembrane region" description="Helical" evidence="13">
    <location>
        <begin position="387"/>
        <end position="403"/>
    </location>
</feature>
<dbReference type="NCBIfam" id="TIGR00826">
    <property type="entry name" value="EIIB_glc"/>
    <property type="match status" value="1"/>
</dbReference>
<dbReference type="InterPro" id="IPR003352">
    <property type="entry name" value="PTS_EIIC"/>
</dbReference>
<feature type="transmembrane region" description="Helical" evidence="13">
    <location>
        <begin position="244"/>
        <end position="267"/>
    </location>
</feature>
<dbReference type="PROSITE" id="PS01035">
    <property type="entry name" value="PTS_EIIB_TYPE_1_CYS"/>
    <property type="match status" value="1"/>
</dbReference>
<feature type="transmembrane region" description="Helical" evidence="13">
    <location>
        <begin position="409"/>
        <end position="431"/>
    </location>
</feature>
<evidence type="ECO:0000256" key="1">
    <source>
        <dbReference type="ARBA" id="ARBA00004651"/>
    </source>
</evidence>
<keyword evidence="8" id="KW-0418">Kinase</keyword>
<dbReference type="PANTHER" id="PTHR30009">
    <property type="entry name" value="CYTOCHROME C-TYPE SYNTHESIS PROTEIN AND PTS TRANSMEMBRANE COMPONENT"/>
    <property type="match status" value="1"/>
</dbReference>
<keyword evidence="4" id="KW-0762">Sugar transport</keyword>
<evidence type="ECO:0000259" key="14">
    <source>
        <dbReference type="PROSITE" id="PS51098"/>
    </source>
</evidence>
<sequence length="617" mass="66586">MFTQIKEKLSFFQKNEKKDNLKTKNGGSAFNNFLNKLQELGKALQFPIAVLPFAAILNRFGALGVTSTTDSAGAILAGTGNQIGFWISFIIQQPGAVVFDNLALMFAIGVAFGLSKDHRGEVALVGAIFYFALMALTSVERSLPSMIYGKTLGFDIYKPIFGDNNEIIGIELAGKLSSLFYVPTNASYETASGELVNYVSGGAYVLNIGVLGGITSGCFAAYFYNKFKDIQLPQALSFFSGRRFVPMIALIAVIPTAFVFAIVWPWIQYVLMQFGKAVADPTNPSVAIPGTALYAILNRLLLPFGLHQILNTFFWFQLPIQGHVIDPITGNISQGEIIVNGDINAFAAGVEGSGLFQGGFFPVMMGGVPAIAIAMILTSKSENRKEVAGFLGGVALVSLISGITEPIEFSFAFISPVLLVVHAILSGIFVAISTSMQIQIGFGFSAGLIDYIASFAQSWGFAASKEGAFKVLANPLWVLVLTSAAFGIYLGVFYTLIKKLNIPTPGREEKSEENSLEKTASSNSGDKYQVMADEIIEALGEDNIVSIDNCMTRLRLILKDNKNIDEAKIKKAGAFGIKRLGSESIQIVIGLDVVHVAEKMRNSHSKPKPKENLKKSQ</sequence>
<dbReference type="Gene3D" id="3.30.1360.60">
    <property type="entry name" value="Glucose permease domain IIB"/>
    <property type="match status" value="1"/>
</dbReference>
<gene>
    <name evidence="16" type="ORF">CK556_03750</name>
</gene>
<dbReference type="KEGG" id="mchc:CK556_03750"/>
<reference evidence="16 17" key="1">
    <citation type="submission" date="2017-08" db="EMBL/GenBank/DDBJ databases">
        <title>Complete Genome Sequence of Mesoplasma chauliocola.</title>
        <authorList>
            <person name="Knight T.F.Jr."/>
            <person name="Citino T."/>
        </authorList>
    </citation>
    <scope>NUCLEOTIDE SEQUENCE [LARGE SCALE GENOMIC DNA]</scope>
    <source>
        <strain evidence="16 17">CHPA-2</strain>
    </source>
</reference>
<dbReference type="CDD" id="cd00212">
    <property type="entry name" value="PTS_IIB_glc"/>
    <property type="match status" value="1"/>
</dbReference>
<evidence type="ECO:0000256" key="4">
    <source>
        <dbReference type="ARBA" id="ARBA00022597"/>
    </source>
</evidence>
<proteinExistence type="predicted"/>
<dbReference type="GO" id="GO:0008982">
    <property type="term" value="F:protein-N(PI)-phosphohistidine-sugar phosphotransferase activity"/>
    <property type="evidence" value="ECO:0007669"/>
    <property type="project" value="InterPro"/>
</dbReference>
<feature type="active site" description="Phosphocysteine intermediate; for EIIB activity" evidence="11">
    <location>
        <position position="550"/>
    </location>
</feature>
<dbReference type="InterPro" id="IPR036878">
    <property type="entry name" value="Glu_permease_IIB"/>
</dbReference>
<evidence type="ECO:0000256" key="7">
    <source>
        <dbReference type="ARBA" id="ARBA00022692"/>
    </source>
</evidence>
<dbReference type="GO" id="GO:0016301">
    <property type="term" value="F:kinase activity"/>
    <property type="evidence" value="ECO:0007669"/>
    <property type="project" value="UniProtKB-KW"/>
</dbReference>
<dbReference type="SUPFAM" id="SSF55604">
    <property type="entry name" value="Glucose permease domain IIB"/>
    <property type="match status" value="1"/>
</dbReference>
<evidence type="ECO:0008006" key="18">
    <source>
        <dbReference type="Google" id="ProtNLM"/>
    </source>
</evidence>
<keyword evidence="2" id="KW-0813">Transport</keyword>
<dbReference type="GO" id="GO:0090563">
    <property type="term" value="F:protein-phosphocysteine-sugar phosphotransferase activity"/>
    <property type="evidence" value="ECO:0007669"/>
    <property type="project" value="TreeGrafter"/>
</dbReference>
<comment type="subcellular location">
    <subcellularLocation>
        <location evidence="1">Cell membrane</location>
        <topology evidence="1">Multi-pass membrane protein</topology>
    </subcellularLocation>
</comment>
<protein>
    <recommendedName>
        <fullName evidence="18">PTS sugar transporter subunit IIA</fullName>
    </recommendedName>
</protein>
<feature type="transmembrane region" description="Helical" evidence="13">
    <location>
        <begin position="43"/>
        <end position="60"/>
    </location>
</feature>
<name>A0A249SPC3_9MOLU</name>
<feature type="transmembrane region" description="Helical" evidence="13">
    <location>
        <begin position="72"/>
        <end position="91"/>
    </location>
</feature>
<dbReference type="GO" id="GO:0015764">
    <property type="term" value="P:N-acetylglucosamine transport"/>
    <property type="evidence" value="ECO:0007669"/>
    <property type="project" value="TreeGrafter"/>
</dbReference>
<feature type="transmembrane region" description="Helical" evidence="13">
    <location>
        <begin position="122"/>
        <end position="139"/>
    </location>
</feature>
<evidence type="ECO:0000259" key="15">
    <source>
        <dbReference type="PROSITE" id="PS51103"/>
    </source>
</evidence>
<dbReference type="STRING" id="1336232.GCA_000518825_00844"/>
<evidence type="ECO:0000256" key="9">
    <source>
        <dbReference type="ARBA" id="ARBA00022989"/>
    </source>
</evidence>
<evidence type="ECO:0000256" key="5">
    <source>
        <dbReference type="ARBA" id="ARBA00022679"/>
    </source>
</evidence>
<evidence type="ECO:0000256" key="12">
    <source>
        <dbReference type="SAM" id="MobiDB-lite"/>
    </source>
</evidence>
<feature type="transmembrane region" description="Helical" evidence="13">
    <location>
        <begin position="438"/>
        <end position="456"/>
    </location>
</feature>
<keyword evidence="7 13" id="KW-0812">Transmembrane</keyword>
<evidence type="ECO:0000313" key="16">
    <source>
        <dbReference type="EMBL" id="ASZ09439.1"/>
    </source>
</evidence>
<feature type="region of interest" description="Disordered" evidence="12">
    <location>
        <begin position="505"/>
        <end position="524"/>
    </location>
</feature>
<accession>A0A249SPC3</accession>
<dbReference type="PROSITE" id="PS51098">
    <property type="entry name" value="PTS_EIIB_TYPE_1"/>
    <property type="match status" value="1"/>
</dbReference>
<feature type="domain" description="PTS EIIB type-1" evidence="14">
    <location>
        <begin position="528"/>
        <end position="610"/>
    </location>
</feature>
<keyword evidence="6" id="KW-0598">Phosphotransferase system</keyword>
<evidence type="ECO:0000256" key="11">
    <source>
        <dbReference type="PROSITE-ProRule" id="PRU00421"/>
    </source>
</evidence>
<keyword evidence="17" id="KW-1185">Reference proteome</keyword>
<dbReference type="Pfam" id="PF02378">
    <property type="entry name" value="PTS_EIIC"/>
    <property type="match status" value="1"/>
</dbReference>
<evidence type="ECO:0000256" key="6">
    <source>
        <dbReference type="ARBA" id="ARBA00022683"/>
    </source>
</evidence>
<feature type="compositionally biased region" description="Basic and acidic residues" evidence="12">
    <location>
        <begin position="506"/>
        <end position="516"/>
    </location>
</feature>
<dbReference type="InterPro" id="IPR018113">
    <property type="entry name" value="PTrfase_EIIB_Cys"/>
</dbReference>
<dbReference type="PROSITE" id="PS51103">
    <property type="entry name" value="PTS_EIIC_TYPE_1"/>
    <property type="match status" value="1"/>
</dbReference>
<feature type="transmembrane region" description="Helical" evidence="13">
    <location>
        <begin position="476"/>
        <end position="497"/>
    </location>
</feature>
<evidence type="ECO:0000256" key="3">
    <source>
        <dbReference type="ARBA" id="ARBA00022475"/>
    </source>
</evidence>
<dbReference type="Proteomes" id="UP000232229">
    <property type="component" value="Chromosome"/>
</dbReference>